<dbReference type="GO" id="GO:0043190">
    <property type="term" value="C:ATP-binding cassette (ABC) transporter complex"/>
    <property type="evidence" value="ECO:0007669"/>
    <property type="project" value="InterPro"/>
</dbReference>
<accession>A0A4Z0PR58</accession>
<dbReference type="InterPro" id="IPR003439">
    <property type="entry name" value="ABC_transporter-like_ATP-bd"/>
</dbReference>
<dbReference type="SUPFAM" id="SSF50331">
    <property type="entry name" value="MOP-like"/>
    <property type="match status" value="1"/>
</dbReference>
<evidence type="ECO:0000256" key="1">
    <source>
        <dbReference type="ARBA" id="ARBA00022448"/>
    </source>
</evidence>
<dbReference type="PANTHER" id="PTHR42781:SF4">
    <property type="entry name" value="SPERMIDINE_PUTRESCINE IMPORT ATP-BINDING PROTEIN POTA"/>
    <property type="match status" value="1"/>
</dbReference>
<dbReference type="SMART" id="SM00382">
    <property type="entry name" value="AAA"/>
    <property type="match status" value="1"/>
</dbReference>
<dbReference type="Proteomes" id="UP000297739">
    <property type="component" value="Unassembled WGS sequence"/>
</dbReference>
<reference evidence="5 6" key="1">
    <citation type="submission" date="2019-04" db="EMBL/GenBank/DDBJ databases">
        <authorList>
            <person name="Feng G."/>
            <person name="Zhang J."/>
            <person name="Zhu H."/>
        </authorList>
    </citation>
    <scope>NUCLEOTIDE SEQUENCE [LARGE SCALE GENOMIC DNA]</scope>
    <source>
        <strain evidence="5 6">JCM 17223</strain>
    </source>
</reference>
<proteinExistence type="predicted"/>
<comment type="caution">
    <text evidence="5">The sequence shown here is derived from an EMBL/GenBank/DDBJ whole genome shotgun (WGS) entry which is preliminary data.</text>
</comment>
<name>A0A4Z0PR58_9BACT</name>
<protein>
    <submittedName>
        <fullName evidence="5">ABC transporter ATP-binding protein</fullName>
    </submittedName>
</protein>
<dbReference type="PROSITE" id="PS50893">
    <property type="entry name" value="ABC_TRANSPORTER_2"/>
    <property type="match status" value="1"/>
</dbReference>
<dbReference type="InterPro" id="IPR017871">
    <property type="entry name" value="ABC_transporter-like_CS"/>
</dbReference>
<dbReference type="Pfam" id="PF08402">
    <property type="entry name" value="TOBE_2"/>
    <property type="match status" value="1"/>
</dbReference>
<dbReference type="InterPro" id="IPR008995">
    <property type="entry name" value="Mo/tungstate-bd_C_term_dom"/>
</dbReference>
<dbReference type="EMBL" id="SRLD01000009">
    <property type="protein sequence ID" value="TGE17797.1"/>
    <property type="molecule type" value="Genomic_DNA"/>
</dbReference>
<dbReference type="PANTHER" id="PTHR42781">
    <property type="entry name" value="SPERMIDINE/PUTRESCINE IMPORT ATP-BINDING PROTEIN POTA"/>
    <property type="match status" value="1"/>
</dbReference>
<dbReference type="InterPro" id="IPR050093">
    <property type="entry name" value="ABC_SmlMolc_Importer"/>
</dbReference>
<evidence type="ECO:0000256" key="3">
    <source>
        <dbReference type="ARBA" id="ARBA00022840"/>
    </source>
</evidence>
<dbReference type="Gene3D" id="3.40.50.300">
    <property type="entry name" value="P-loop containing nucleotide triphosphate hydrolases"/>
    <property type="match status" value="1"/>
</dbReference>
<dbReference type="InterPro" id="IPR013611">
    <property type="entry name" value="Transp-assoc_OB_typ2"/>
</dbReference>
<sequence length="325" mass="35457">MSWLRVAGISLREKEAEVLQDISFTQPRFRKLALAGESGAGKSTLLQVIAGLIQPTAGAVHLEERRVLGPAETLVPGHAGIAYLSQHFELPPSLRVEQVLRYANTLGPAAADTLYAVCRISHLAARRTDQLSGGERQRIALARLLLTRPRLLLLDEPFSNLDRGHRQLLKQVIDDLGEQLGITCLLISHDPADTLSWAEEIMVLKHGRIVQQGPPAQLYQQPVDAYTAGLFGDYTLLTGKLAQALATLAGSRPKRRPLLVRPESFRLHTAGGLAGVVRAVRFFGSYWEVEVILPGATITAKTASAELKPGDAVQVSLVADHLWYL</sequence>
<keyword evidence="2" id="KW-0547">Nucleotide-binding</keyword>
<keyword evidence="6" id="KW-1185">Reference proteome</keyword>
<dbReference type="RefSeq" id="WP_135496874.1">
    <property type="nucleotide sequence ID" value="NZ_SRLD01000009.1"/>
</dbReference>
<evidence type="ECO:0000259" key="4">
    <source>
        <dbReference type="PROSITE" id="PS50893"/>
    </source>
</evidence>
<dbReference type="PROSITE" id="PS00211">
    <property type="entry name" value="ABC_TRANSPORTER_1"/>
    <property type="match status" value="1"/>
</dbReference>
<dbReference type="Pfam" id="PF00005">
    <property type="entry name" value="ABC_tran"/>
    <property type="match status" value="1"/>
</dbReference>
<keyword evidence="1" id="KW-0813">Transport</keyword>
<dbReference type="InterPro" id="IPR027417">
    <property type="entry name" value="P-loop_NTPase"/>
</dbReference>
<dbReference type="OrthoDB" id="9802264at2"/>
<dbReference type="InterPro" id="IPR003593">
    <property type="entry name" value="AAA+_ATPase"/>
</dbReference>
<dbReference type="GO" id="GO:0016887">
    <property type="term" value="F:ATP hydrolysis activity"/>
    <property type="evidence" value="ECO:0007669"/>
    <property type="project" value="InterPro"/>
</dbReference>
<dbReference type="AlphaFoldDB" id="A0A4Z0PR58"/>
<dbReference type="GO" id="GO:0005524">
    <property type="term" value="F:ATP binding"/>
    <property type="evidence" value="ECO:0007669"/>
    <property type="project" value="UniProtKB-KW"/>
</dbReference>
<dbReference type="SUPFAM" id="SSF52540">
    <property type="entry name" value="P-loop containing nucleoside triphosphate hydrolases"/>
    <property type="match status" value="1"/>
</dbReference>
<dbReference type="GO" id="GO:0022857">
    <property type="term" value="F:transmembrane transporter activity"/>
    <property type="evidence" value="ECO:0007669"/>
    <property type="project" value="InterPro"/>
</dbReference>
<gene>
    <name evidence="5" type="ORF">E5J99_06285</name>
</gene>
<keyword evidence="3 5" id="KW-0067">ATP-binding</keyword>
<evidence type="ECO:0000313" key="6">
    <source>
        <dbReference type="Proteomes" id="UP000297739"/>
    </source>
</evidence>
<organism evidence="5 6">
    <name type="scientific">Hymenobacter elongatus</name>
    <dbReference type="NCBI Taxonomy" id="877208"/>
    <lineage>
        <taxon>Bacteria</taxon>
        <taxon>Pseudomonadati</taxon>
        <taxon>Bacteroidota</taxon>
        <taxon>Cytophagia</taxon>
        <taxon>Cytophagales</taxon>
        <taxon>Hymenobacteraceae</taxon>
        <taxon>Hymenobacter</taxon>
    </lineage>
</organism>
<evidence type="ECO:0000313" key="5">
    <source>
        <dbReference type="EMBL" id="TGE17797.1"/>
    </source>
</evidence>
<evidence type="ECO:0000256" key="2">
    <source>
        <dbReference type="ARBA" id="ARBA00022741"/>
    </source>
</evidence>
<feature type="domain" description="ABC transporter" evidence="4">
    <location>
        <begin position="4"/>
        <end position="231"/>
    </location>
</feature>